<evidence type="ECO:0000259" key="6">
    <source>
        <dbReference type="SMART" id="SM00644"/>
    </source>
</evidence>
<evidence type="ECO:0000256" key="5">
    <source>
        <dbReference type="SAM" id="Phobius"/>
    </source>
</evidence>
<sequence>MGSRRTNGGREYRRKERRRKRRKRFFVLILELLVLGGLTFGGYKYFYHKDRLEIAENLEIPDWIDVQYIDEGNPSRTGLRLDGVNNIVVHYVGNPGTTAQQNRDFYNHEDSDVCSHFVVGIDGEIINCVPLIERSSASNHRNHDTISIEVCHPDESGKFTEASYASLVKLTDWLIKEFGMNPEDVIRHYDVTGKECPRYYVKNPDAWEQFISDL</sequence>
<evidence type="ECO:0000256" key="2">
    <source>
        <dbReference type="ARBA" id="ARBA00011901"/>
    </source>
</evidence>
<dbReference type="GO" id="GO:0009254">
    <property type="term" value="P:peptidoglycan turnover"/>
    <property type="evidence" value="ECO:0007669"/>
    <property type="project" value="TreeGrafter"/>
</dbReference>
<keyword evidence="5" id="KW-0812">Transmembrane</keyword>
<dbReference type="CDD" id="cd06583">
    <property type="entry name" value="PGRP"/>
    <property type="match status" value="1"/>
</dbReference>
<dbReference type="PANTHER" id="PTHR30417">
    <property type="entry name" value="N-ACETYLMURAMOYL-L-ALANINE AMIDASE AMID"/>
    <property type="match status" value="1"/>
</dbReference>
<dbReference type="InterPro" id="IPR002502">
    <property type="entry name" value="Amidase_domain"/>
</dbReference>
<gene>
    <name evidence="7" type="ORF">SAMN02745725_01286</name>
</gene>
<keyword evidence="4" id="KW-0961">Cell wall biogenesis/degradation</keyword>
<dbReference type="InterPro" id="IPR036505">
    <property type="entry name" value="Amidase/PGRP_sf"/>
</dbReference>
<dbReference type="GO" id="GO:0071555">
    <property type="term" value="P:cell wall organization"/>
    <property type="evidence" value="ECO:0007669"/>
    <property type="project" value="UniProtKB-KW"/>
</dbReference>
<evidence type="ECO:0000256" key="4">
    <source>
        <dbReference type="ARBA" id="ARBA00023316"/>
    </source>
</evidence>
<dbReference type="OrthoDB" id="9794294at2"/>
<evidence type="ECO:0000256" key="3">
    <source>
        <dbReference type="ARBA" id="ARBA00022801"/>
    </source>
</evidence>
<reference evidence="7 8" key="1">
    <citation type="submission" date="2016-11" db="EMBL/GenBank/DDBJ databases">
        <authorList>
            <person name="Jaros S."/>
            <person name="Januszkiewicz K."/>
            <person name="Wedrychowicz H."/>
        </authorList>
    </citation>
    <scope>NUCLEOTIDE SEQUENCE [LARGE SCALE GENOMIC DNA]</scope>
    <source>
        <strain evidence="7 8">DSM 14809</strain>
    </source>
</reference>
<dbReference type="EC" id="3.5.1.28" evidence="2"/>
<evidence type="ECO:0000313" key="8">
    <source>
        <dbReference type="Proteomes" id="UP000184185"/>
    </source>
</evidence>
<dbReference type="Proteomes" id="UP000184185">
    <property type="component" value="Unassembled WGS sequence"/>
</dbReference>
<dbReference type="Gene3D" id="3.40.80.10">
    <property type="entry name" value="Peptidoglycan recognition protein-like"/>
    <property type="match status" value="1"/>
</dbReference>
<protein>
    <recommendedName>
        <fullName evidence="2">N-acetylmuramoyl-L-alanine amidase</fullName>
        <ecNumber evidence="2">3.5.1.28</ecNumber>
    </recommendedName>
</protein>
<keyword evidence="8" id="KW-1185">Reference proteome</keyword>
<feature type="domain" description="N-acetylmuramoyl-L-alanine amidase" evidence="6">
    <location>
        <begin position="74"/>
        <end position="199"/>
    </location>
</feature>
<name>A0A1M6EPT7_PSEXY</name>
<comment type="catalytic activity">
    <reaction evidence="1">
        <text>Hydrolyzes the link between N-acetylmuramoyl residues and L-amino acid residues in certain cell-wall glycopeptides.</text>
        <dbReference type="EC" id="3.5.1.28"/>
    </reaction>
</comment>
<dbReference type="RefSeq" id="WP_083572423.1">
    <property type="nucleotide sequence ID" value="NZ_FQYQ01000006.1"/>
</dbReference>
<dbReference type="AlphaFoldDB" id="A0A1M6EPT7"/>
<evidence type="ECO:0000256" key="1">
    <source>
        <dbReference type="ARBA" id="ARBA00001561"/>
    </source>
</evidence>
<proteinExistence type="predicted"/>
<dbReference type="GO" id="GO:0009253">
    <property type="term" value="P:peptidoglycan catabolic process"/>
    <property type="evidence" value="ECO:0007669"/>
    <property type="project" value="InterPro"/>
</dbReference>
<feature type="transmembrane region" description="Helical" evidence="5">
    <location>
        <begin position="25"/>
        <end position="46"/>
    </location>
</feature>
<dbReference type="STRING" id="185007.SAMN02910350_01329"/>
<dbReference type="Pfam" id="PF01510">
    <property type="entry name" value="Amidase_2"/>
    <property type="match status" value="1"/>
</dbReference>
<evidence type="ECO:0000313" key="7">
    <source>
        <dbReference type="EMBL" id="SHI87300.1"/>
    </source>
</evidence>
<dbReference type="SUPFAM" id="SSF55846">
    <property type="entry name" value="N-acetylmuramoyl-L-alanine amidase-like"/>
    <property type="match status" value="1"/>
</dbReference>
<keyword evidence="3" id="KW-0378">Hydrolase</keyword>
<dbReference type="GO" id="GO:0008745">
    <property type="term" value="F:N-acetylmuramoyl-L-alanine amidase activity"/>
    <property type="evidence" value="ECO:0007669"/>
    <property type="project" value="UniProtKB-EC"/>
</dbReference>
<dbReference type="SMART" id="SM00644">
    <property type="entry name" value="Ami_2"/>
    <property type="match status" value="1"/>
</dbReference>
<dbReference type="EMBL" id="FQYQ01000006">
    <property type="protein sequence ID" value="SHI87300.1"/>
    <property type="molecule type" value="Genomic_DNA"/>
</dbReference>
<dbReference type="InterPro" id="IPR051206">
    <property type="entry name" value="NAMLAA_amidase_2"/>
</dbReference>
<keyword evidence="5" id="KW-1133">Transmembrane helix</keyword>
<dbReference type="PANTHER" id="PTHR30417:SF1">
    <property type="entry name" value="N-ACETYLMURAMOYL-L-ALANINE AMIDASE AMID"/>
    <property type="match status" value="1"/>
</dbReference>
<organism evidence="7 8">
    <name type="scientific">Pseudobutyrivibrio xylanivorans DSM 14809</name>
    <dbReference type="NCBI Taxonomy" id="1123012"/>
    <lineage>
        <taxon>Bacteria</taxon>
        <taxon>Bacillati</taxon>
        <taxon>Bacillota</taxon>
        <taxon>Clostridia</taxon>
        <taxon>Lachnospirales</taxon>
        <taxon>Lachnospiraceae</taxon>
        <taxon>Pseudobutyrivibrio</taxon>
    </lineage>
</organism>
<accession>A0A1M6EPT7</accession>
<keyword evidence="5" id="KW-0472">Membrane</keyword>